<dbReference type="CDD" id="cd02440">
    <property type="entry name" value="AdoMet_MTases"/>
    <property type="match status" value="1"/>
</dbReference>
<dbReference type="RefSeq" id="WP_120141715.1">
    <property type="nucleotide sequence ID" value="NZ_CP031933.2"/>
</dbReference>
<dbReference type="SUPFAM" id="SSF53335">
    <property type="entry name" value="S-adenosyl-L-methionine-dependent methyltransferases"/>
    <property type="match status" value="1"/>
</dbReference>
<protein>
    <submittedName>
        <fullName evidence="4">Class I SAM-dependent methyltransferase</fullName>
    </submittedName>
</protein>
<evidence type="ECO:0000256" key="2">
    <source>
        <dbReference type="ARBA" id="ARBA00022679"/>
    </source>
</evidence>
<keyword evidence="2 4" id="KW-0808">Transferase</keyword>
<dbReference type="Pfam" id="PF13649">
    <property type="entry name" value="Methyltransf_25"/>
    <property type="match status" value="1"/>
</dbReference>
<keyword evidence="5" id="KW-1185">Reference proteome</keyword>
<dbReference type="Gene3D" id="3.40.50.150">
    <property type="entry name" value="Vaccinia Virus protein VP39"/>
    <property type="match status" value="1"/>
</dbReference>
<evidence type="ECO:0000313" key="4">
    <source>
        <dbReference type="EMBL" id="AYE37442.1"/>
    </source>
</evidence>
<evidence type="ECO:0000259" key="3">
    <source>
        <dbReference type="Pfam" id="PF13649"/>
    </source>
</evidence>
<dbReference type="EMBL" id="CP031933">
    <property type="protein sequence ID" value="AYE37442.1"/>
    <property type="molecule type" value="Genomic_DNA"/>
</dbReference>
<organism evidence="4 5">
    <name type="scientific">Companilactobacillus zhachilii</name>
    <dbReference type="NCBI Taxonomy" id="2304606"/>
    <lineage>
        <taxon>Bacteria</taxon>
        <taxon>Bacillati</taxon>
        <taxon>Bacillota</taxon>
        <taxon>Bacilli</taxon>
        <taxon>Lactobacillales</taxon>
        <taxon>Lactobacillaceae</taxon>
        <taxon>Companilactobacillus</taxon>
    </lineage>
</organism>
<keyword evidence="1 4" id="KW-0489">Methyltransferase</keyword>
<proteinExistence type="predicted"/>
<dbReference type="GO" id="GO:0008168">
    <property type="term" value="F:methyltransferase activity"/>
    <property type="evidence" value="ECO:0007669"/>
    <property type="project" value="UniProtKB-KW"/>
</dbReference>
<accession>A0A386PQD2</accession>
<dbReference type="GO" id="GO:0032259">
    <property type="term" value="P:methylation"/>
    <property type="evidence" value="ECO:0007669"/>
    <property type="project" value="UniProtKB-KW"/>
</dbReference>
<name>A0A386PQD2_9LACO</name>
<sequence length="279" mass="32060">MAKEDIRQDINDNQANWNDRAKVHINSKFYDVENLINDSHKISETTLHDYDVLKPFLPNSNISGLDLLHLQCHIGTDTLSWKRLGAKKVFGLDFSNRSLRYAQEIAQKAQAEITYVQGDARFASDKITDKFDVIVTSMGTITWLPELDNWAKSIYQLLKDGGTFMIRDDHPILNTLNFETFNMTADYFNLDVDTYRSDESYTDNAGIKITHTLNHNWNHDFQEITSALLKAGLTIEFLGEYPRTEWPALKDLVQKDGWFVLPEDAPQIPLTFALVVKKL</sequence>
<gene>
    <name evidence="4" type="ORF">D1B17_01700</name>
</gene>
<dbReference type="PANTHER" id="PTHR43861">
    <property type="entry name" value="TRANS-ACONITATE 2-METHYLTRANSFERASE-RELATED"/>
    <property type="match status" value="1"/>
</dbReference>
<dbReference type="OrthoDB" id="9774345at2"/>
<feature type="domain" description="Methyltransferase" evidence="3">
    <location>
        <begin position="68"/>
        <end position="162"/>
    </location>
</feature>
<dbReference type="AlphaFoldDB" id="A0A386PQD2"/>
<dbReference type="InterPro" id="IPR041698">
    <property type="entry name" value="Methyltransf_25"/>
</dbReference>
<dbReference type="Proteomes" id="UP000267208">
    <property type="component" value="Chromosome"/>
</dbReference>
<evidence type="ECO:0000256" key="1">
    <source>
        <dbReference type="ARBA" id="ARBA00022603"/>
    </source>
</evidence>
<dbReference type="KEGG" id="lzh:D1B17_01700"/>
<dbReference type="PANTHER" id="PTHR43861:SF1">
    <property type="entry name" value="TRANS-ACONITATE 2-METHYLTRANSFERASE"/>
    <property type="match status" value="1"/>
</dbReference>
<dbReference type="InterPro" id="IPR029063">
    <property type="entry name" value="SAM-dependent_MTases_sf"/>
</dbReference>
<reference evidence="5" key="1">
    <citation type="submission" date="2018-08" db="EMBL/GenBank/DDBJ databases">
        <title>Genome of Lactobacillus sp. HBUAS52074.</title>
        <authorList>
            <person name="Guo Z."/>
            <person name="Zhang Z.D."/>
        </authorList>
    </citation>
    <scope>NUCLEOTIDE SEQUENCE [LARGE SCALE GENOMIC DNA]</scope>
    <source>
        <strain evidence="5">HBUAS52074</strain>
    </source>
</reference>
<evidence type="ECO:0000313" key="5">
    <source>
        <dbReference type="Proteomes" id="UP000267208"/>
    </source>
</evidence>